<feature type="compositionally biased region" description="Polar residues" evidence="1">
    <location>
        <begin position="295"/>
        <end position="306"/>
    </location>
</feature>
<feature type="compositionally biased region" description="Basic and acidic residues" evidence="1">
    <location>
        <begin position="451"/>
        <end position="470"/>
    </location>
</feature>
<feature type="compositionally biased region" description="Polar residues" evidence="1">
    <location>
        <begin position="121"/>
        <end position="139"/>
    </location>
</feature>
<feature type="region of interest" description="Disordered" evidence="1">
    <location>
        <begin position="516"/>
        <end position="638"/>
    </location>
</feature>
<gene>
    <name evidence="2" type="ORF">I316_05735</name>
</gene>
<evidence type="ECO:0000313" key="2">
    <source>
        <dbReference type="EMBL" id="OCF32555.1"/>
    </source>
</evidence>
<dbReference type="EMBL" id="KI669507">
    <property type="protein sequence ID" value="OCF32555.1"/>
    <property type="molecule type" value="Genomic_DNA"/>
</dbReference>
<feature type="region of interest" description="Disordered" evidence="1">
    <location>
        <begin position="1"/>
        <end position="192"/>
    </location>
</feature>
<reference evidence="2 3" key="1">
    <citation type="submission" date="2013-07" db="EMBL/GenBank/DDBJ databases">
        <title>The Genome Sequence of Cryptococcus heveanensis BCC8398.</title>
        <authorList>
            <consortium name="The Broad Institute Genome Sequencing Platform"/>
            <person name="Cuomo C."/>
            <person name="Litvintseva A."/>
            <person name="Chen Y."/>
            <person name="Heitman J."/>
            <person name="Sun S."/>
            <person name="Springer D."/>
            <person name="Dromer F."/>
            <person name="Young S.K."/>
            <person name="Zeng Q."/>
            <person name="Gargeya S."/>
            <person name="Fitzgerald M."/>
            <person name="Abouelleil A."/>
            <person name="Alvarado L."/>
            <person name="Berlin A.M."/>
            <person name="Chapman S.B."/>
            <person name="Dewar J."/>
            <person name="Goldberg J."/>
            <person name="Griggs A."/>
            <person name="Gujja S."/>
            <person name="Hansen M."/>
            <person name="Howarth C."/>
            <person name="Imamovic A."/>
            <person name="Larimer J."/>
            <person name="McCowan C."/>
            <person name="Murphy C."/>
            <person name="Pearson M."/>
            <person name="Priest M."/>
            <person name="Roberts A."/>
            <person name="Saif S."/>
            <person name="Shea T."/>
            <person name="Sykes S."/>
            <person name="Wortman J."/>
            <person name="Nusbaum C."/>
            <person name="Birren B."/>
        </authorList>
    </citation>
    <scope>NUCLEOTIDE SEQUENCE [LARGE SCALE GENOMIC DNA]</scope>
    <source>
        <strain evidence="2 3">BCC8398</strain>
    </source>
</reference>
<dbReference type="Proteomes" id="UP000092666">
    <property type="component" value="Unassembled WGS sequence"/>
</dbReference>
<feature type="compositionally biased region" description="Polar residues" evidence="1">
    <location>
        <begin position="438"/>
        <end position="449"/>
    </location>
</feature>
<evidence type="ECO:0000256" key="1">
    <source>
        <dbReference type="SAM" id="MobiDB-lite"/>
    </source>
</evidence>
<feature type="compositionally biased region" description="Polar residues" evidence="1">
    <location>
        <begin position="70"/>
        <end position="92"/>
    </location>
</feature>
<name>A0A1B9GP20_9TREE</name>
<feature type="region of interest" description="Disordered" evidence="1">
    <location>
        <begin position="259"/>
        <end position="478"/>
    </location>
</feature>
<feature type="compositionally biased region" description="Polar residues" evidence="1">
    <location>
        <begin position="347"/>
        <end position="362"/>
    </location>
</feature>
<reference evidence="3" key="2">
    <citation type="submission" date="2013-12" db="EMBL/GenBank/DDBJ databases">
        <title>Evolution of pathogenesis and genome organization in the Tremellales.</title>
        <authorList>
            <person name="Cuomo C."/>
            <person name="Litvintseva A."/>
            <person name="Heitman J."/>
            <person name="Chen Y."/>
            <person name="Sun S."/>
            <person name="Springer D."/>
            <person name="Dromer F."/>
            <person name="Young S."/>
            <person name="Zeng Q."/>
            <person name="Chapman S."/>
            <person name="Gujja S."/>
            <person name="Saif S."/>
            <person name="Birren B."/>
        </authorList>
    </citation>
    <scope>NUCLEOTIDE SEQUENCE [LARGE SCALE GENOMIC DNA]</scope>
    <source>
        <strain evidence="3">BCC8398</strain>
    </source>
</reference>
<evidence type="ECO:0000313" key="3">
    <source>
        <dbReference type="Proteomes" id="UP000092666"/>
    </source>
</evidence>
<feature type="compositionally biased region" description="Acidic residues" evidence="1">
    <location>
        <begin position="53"/>
        <end position="64"/>
    </location>
</feature>
<accession>A0A1B9GP20</accession>
<proteinExistence type="predicted"/>
<keyword evidence="3" id="KW-1185">Reference proteome</keyword>
<protein>
    <submittedName>
        <fullName evidence="2">Uncharacterized protein</fullName>
    </submittedName>
</protein>
<sequence>MADVFSRLGSVETGYTPVDTFEKTGSSNMHQAYPGSIPGSRNRIITTKFSSFSDDDHDSDTDSDGDGRSNTPELSDAGSETPSANFSISQPATPIDGTMTHGSTLLSDVEPLGAEQDSERSSVTLSDRQLTDTQPSSAWVRNRPPARYRAWSPRSTPYSQEEGRSLSIDAIASTGHSKDDPAEGLDFSNTYTSRHEHDEILLPSEQAQAQVVSKQLSPIPVGIPSAFVPGGGTQYRREYMEGNKHEKWRDTMRYDLYESEETGAISEDERGQEQYWDDGQDPIQNGDSGEDQVTEQEYSQTASSDVRPSGHGLPSRRSAPRSFTPVSRKERTFERYYASKNFGKPLTSGQPSTQPRSGTNQVEVVATIDEDDETGQRDNDGGGESPSQSSPRRNGGFAMRSLVSSFLSRVPGIRSKASPMARSRSAISPAERPVGRTSPISSVSATSQRPVDIDRASPDGTDHRHQEQRHSPLHSRFSRFTSLFSRPCKSNETDGTRTEERSGFFRGLRSHLAATATSKKFEDASSPSDAQHRSRASRLASIFGRAGPGRKQTASEADKDHNQWDSGSGVEPSRGAASSERTGTGLSRLISRGKGLIRNSKKGDRESTSPTYSLKDHRVPRTSSLFSGLPEDWVTRDR</sequence>
<dbReference type="AlphaFoldDB" id="A0A1B9GP20"/>
<organism evidence="2 3">
    <name type="scientific">Kwoniella heveanensis BCC8398</name>
    <dbReference type="NCBI Taxonomy" id="1296120"/>
    <lineage>
        <taxon>Eukaryota</taxon>
        <taxon>Fungi</taxon>
        <taxon>Dikarya</taxon>
        <taxon>Basidiomycota</taxon>
        <taxon>Agaricomycotina</taxon>
        <taxon>Tremellomycetes</taxon>
        <taxon>Tremellales</taxon>
        <taxon>Cryptococcaceae</taxon>
        <taxon>Kwoniella</taxon>
    </lineage>
</organism>